<accession>A0A2S9Q986</accession>
<sequence>MRSIEAFCFVVALALSPAICHGQILSAISADIEAAQTSLLERLTTSGRELPRAGPTEDGKLLSKALDFEALRSADSALSVEEGSIDPICHFPDRVLSFYLNGDDEGRRKYAREIALIRVFELTCAGKKAEIDASRLFFILGKVPKKDVISLHAKAQNEQAAIVRFSTAVLRDANFTDTDKLAIVDALIFALQRFRHPMNNPAVDLAMKEVLALDLPGDSNSRLRKALED</sequence>
<keyword evidence="2" id="KW-1185">Reference proteome</keyword>
<reference evidence="1 2" key="1">
    <citation type="submission" date="2018-02" db="EMBL/GenBank/DDBJ databases">
        <title>Whole genome sequencing of endophytic bacterium.</title>
        <authorList>
            <person name="Eedara R."/>
            <person name="Podile A.R."/>
        </authorList>
    </citation>
    <scope>NUCLEOTIDE SEQUENCE [LARGE SCALE GENOMIC DNA]</scope>
    <source>
        <strain evidence="1 2">RP1T</strain>
    </source>
</reference>
<dbReference type="EMBL" id="PUEJ01000007">
    <property type="protein sequence ID" value="PRH85854.1"/>
    <property type="molecule type" value="Genomic_DNA"/>
</dbReference>
<organism evidence="1 2">
    <name type="scientific">Labrys okinawensis</name>
    <dbReference type="NCBI Taxonomy" id="346911"/>
    <lineage>
        <taxon>Bacteria</taxon>
        <taxon>Pseudomonadati</taxon>
        <taxon>Pseudomonadota</taxon>
        <taxon>Alphaproteobacteria</taxon>
        <taxon>Hyphomicrobiales</taxon>
        <taxon>Xanthobacteraceae</taxon>
        <taxon>Labrys</taxon>
    </lineage>
</organism>
<dbReference type="Proteomes" id="UP000237682">
    <property type="component" value="Unassembled WGS sequence"/>
</dbReference>
<comment type="caution">
    <text evidence="1">The sequence shown here is derived from an EMBL/GenBank/DDBJ whole genome shotgun (WGS) entry which is preliminary data.</text>
</comment>
<evidence type="ECO:0000313" key="2">
    <source>
        <dbReference type="Proteomes" id="UP000237682"/>
    </source>
</evidence>
<name>A0A2S9Q986_9HYPH</name>
<evidence type="ECO:0000313" key="1">
    <source>
        <dbReference type="EMBL" id="PRH85854.1"/>
    </source>
</evidence>
<gene>
    <name evidence="1" type="ORF">C5L14_20125</name>
</gene>
<protein>
    <submittedName>
        <fullName evidence="1">Uncharacterized protein</fullName>
    </submittedName>
</protein>
<dbReference type="AlphaFoldDB" id="A0A2S9Q986"/>
<proteinExistence type="predicted"/>
<dbReference type="RefSeq" id="WP_105863850.1">
    <property type="nucleotide sequence ID" value="NZ_PUEJ01000007.1"/>
</dbReference>